<organism evidence="1 2">
    <name type="scientific">Mya arenaria</name>
    <name type="common">Soft-shell clam</name>
    <dbReference type="NCBI Taxonomy" id="6604"/>
    <lineage>
        <taxon>Eukaryota</taxon>
        <taxon>Metazoa</taxon>
        <taxon>Spiralia</taxon>
        <taxon>Lophotrochozoa</taxon>
        <taxon>Mollusca</taxon>
        <taxon>Bivalvia</taxon>
        <taxon>Autobranchia</taxon>
        <taxon>Heteroconchia</taxon>
        <taxon>Euheterodonta</taxon>
        <taxon>Imparidentia</taxon>
        <taxon>Neoheterodontei</taxon>
        <taxon>Myida</taxon>
        <taxon>Myoidea</taxon>
        <taxon>Myidae</taxon>
        <taxon>Mya</taxon>
    </lineage>
</organism>
<sequence length="100" mass="12052">MLSSDAHFVEMKIDGTIFAKKERMCIYRTEDDSNELSSDHRFQGHPRYICEELEISDHLLNILEKRNLVPRDITRKLRVKVNRRDKIHELLRHYDISKDE</sequence>
<protein>
    <submittedName>
        <fullName evidence="1">Uncharacterized protein</fullName>
    </submittedName>
</protein>
<evidence type="ECO:0000313" key="2">
    <source>
        <dbReference type="Proteomes" id="UP001164746"/>
    </source>
</evidence>
<reference evidence="1" key="1">
    <citation type="submission" date="2022-11" db="EMBL/GenBank/DDBJ databases">
        <title>Centuries of genome instability and evolution in soft-shell clam transmissible cancer (bioRxiv).</title>
        <authorList>
            <person name="Hart S.F.M."/>
            <person name="Yonemitsu M.A."/>
            <person name="Giersch R.M."/>
            <person name="Beal B.F."/>
            <person name="Arriagada G."/>
            <person name="Davis B.W."/>
            <person name="Ostrander E.A."/>
            <person name="Goff S.P."/>
            <person name="Metzger M.J."/>
        </authorList>
    </citation>
    <scope>NUCLEOTIDE SEQUENCE</scope>
    <source>
        <strain evidence="1">MELC-2E11</strain>
        <tissue evidence="1">Siphon/mantle</tissue>
    </source>
</reference>
<name>A0ABY7G6X6_MYAAR</name>
<dbReference type="Proteomes" id="UP001164746">
    <property type="component" value="Chromosome 16"/>
</dbReference>
<dbReference type="EMBL" id="CP111027">
    <property type="protein sequence ID" value="WAR29294.1"/>
    <property type="molecule type" value="Genomic_DNA"/>
</dbReference>
<feature type="non-terminal residue" evidence="1">
    <location>
        <position position="100"/>
    </location>
</feature>
<evidence type="ECO:0000313" key="1">
    <source>
        <dbReference type="EMBL" id="WAR29294.1"/>
    </source>
</evidence>
<proteinExistence type="predicted"/>
<gene>
    <name evidence="1" type="ORF">MAR_002862</name>
</gene>
<keyword evidence="2" id="KW-1185">Reference proteome</keyword>
<accession>A0ABY7G6X6</accession>